<gene>
    <name evidence="1" type="ORF">RRG08_046161</name>
</gene>
<evidence type="ECO:0000313" key="1">
    <source>
        <dbReference type="EMBL" id="KAK3698659.1"/>
    </source>
</evidence>
<accession>A0AAE0XNW9</accession>
<reference evidence="1" key="1">
    <citation type="journal article" date="2023" name="G3 (Bethesda)">
        <title>A reference genome for the long-term kleptoplast-retaining sea slug Elysia crispata morphotype clarki.</title>
        <authorList>
            <person name="Eastman K.E."/>
            <person name="Pendleton A.L."/>
            <person name="Shaikh M.A."/>
            <person name="Suttiyut T."/>
            <person name="Ogas R."/>
            <person name="Tomko P."/>
            <person name="Gavelis G."/>
            <person name="Widhalm J.R."/>
            <person name="Wisecaver J.H."/>
        </authorList>
    </citation>
    <scope>NUCLEOTIDE SEQUENCE</scope>
    <source>
        <strain evidence="1">ECLA1</strain>
    </source>
</reference>
<sequence length="110" mass="12103">MKAESSKPTISLAKIVNSCHTADLRTPSFSFRTFRSPSETVEASARKSEYYRYSPLNIANVGSGASTAQPVTFCIRQGSASLVSQHILPLQMLALQRRCVFCGDTKENKE</sequence>
<name>A0AAE0XNW9_9GAST</name>
<dbReference type="Proteomes" id="UP001283361">
    <property type="component" value="Unassembled WGS sequence"/>
</dbReference>
<protein>
    <submittedName>
        <fullName evidence="1">Uncharacterized protein</fullName>
    </submittedName>
</protein>
<evidence type="ECO:0000313" key="2">
    <source>
        <dbReference type="Proteomes" id="UP001283361"/>
    </source>
</evidence>
<comment type="caution">
    <text evidence="1">The sequence shown here is derived from an EMBL/GenBank/DDBJ whole genome shotgun (WGS) entry which is preliminary data.</text>
</comment>
<keyword evidence="2" id="KW-1185">Reference proteome</keyword>
<dbReference type="EMBL" id="JAWDGP010007969">
    <property type="protein sequence ID" value="KAK3698659.1"/>
    <property type="molecule type" value="Genomic_DNA"/>
</dbReference>
<organism evidence="1 2">
    <name type="scientific">Elysia crispata</name>
    <name type="common">lettuce slug</name>
    <dbReference type="NCBI Taxonomy" id="231223"/>
    <lineage>
        <taxon>Eukaryota</taxon>
        <taxon>Metazoa</taxon>
        <taxon>Spiralia</taxon>
        <taxon>Lophotrochozoa</taxon>
        <taxon>Mollusca</taxon>
        <taxon>Gastropoda</taxon>
        <taxon>Heterobranchia</taxon>
        <taxon>Euthyneura</taxon>
        <taxon>Panpulmonata</taxon>
        <taxon>Sacoglossa</taxon>
        <taxon>Placobranchoidea</taxon>
        <taxon>Plakobranchidae</taxon>
        <taxon>Elysia</taxon>
    </lineage>
</organism>
<dbReference type="AlphaFoldDB" id="A0AAE0XNW9"/>
<proteinExistence type="predicted"/>